<dbReference type="InterPro" id="IPR006119">
    <property type="entry name" value="Resolv_N"/>
</dbReference>
<sequence>MTVTKLDRFARSAEDGVKLIRELLGKGVKVHILNTGLIEDTPMGRLILRMLSAIAEFDRDMIVERLAEGKAIAKQKPGHKEGRPKKYSK</sequence>
<organism evidence="3 4">
    <name type="scientific">Sporosarcina newyorkensis 2681</name>
    <dbReference type="NCBI Taxonomy" id="1027292"/>
    <lineage>
        <taxon>Bacteria</taxon>
        <taxon>Bacillati</taxon>
        <taxon>Bacillota</taxon>
        <taxon>Bacilli</taxon>
        <taxon>Bacillales</taxon>
        <taxon>Caryophanaceae</taxon>
        <taxon>Sporosarcina</taxon>
    </lineage>
</organism>
<accession>F9DY09</accession>
<reference evidence="3 4" key="1">
    <citation type="submission" date="2011-04" db="EMBL/GenBank/DDBJ databases">
        <authorList>
            <person name="Muzny D."/>
            <person name="Qin X."/>
            <person name="Deng J."/>
            <person name="Jiang H."/>
            <person name="Liu Y."/>
            <person name="Qu J."/>
            <person name="Song X.-Z."/>
            <person name="Zhang L."/>
            <person name="Thornton R."/>
            <person name="Coyle M."/>
            <person name="Francisco L."/>
            <person name="Jackson L."/>
            <person name="Javaid M."/>
            <person name="Korchina V."/>
            <person name="Kovar C."/>
            <person name="Mata R."/>
            <person name="Mathew T."/>
            <person name="Ngo R."/>
            <person name="Nguyen L."/>
            <person name="Nguyen N."/>
            <person name="Okwuonu G."/>
            <person name="Ongeri F."/>
            <person name="Pham C."/>
            <person name="Simmons D."/>
            <person name="Wilczek-Boney K."/>
            <person name="Hale W."/>
            <person name="Jakkamsetti A."/>
            <person name="Pham P."/>
            <person name="Ruth R."/>
            <person name="San Lucas F."/>
            <person name="Warren J."/>
            <person name="Zhang J."/>
            <person name="Zhao Z."/>
            <person name="Zhou C."/>
            <person name="Zhu D."/>
            <person name="Lee S."/>
            <person name="Bess C."/>
            <person name="Blankenburg K."/>
            <person name="Forbes L."/>
            <person name="Fu Q."/>
            <person name="Gubbala S."/>
            <person name="Hirani K."/>
            <person name="Jayaseelan J.C."/>
            <person name="Lara F."/>
            <person name="Munidasa M."/>
            <person name="Palculict T."/>
            <person name="Patil S."/>
            <person name="Pu L.-L."/>
            <person name="Saada N."/>
            <person name="Tang L."/>
            <person name="Weissenberger G."/>
            <person name="Zhu Y."/>
            <person name="Hemphill L."/>
            <person name="Shang Y."/>
            <person name="Youmans B."/>
            <person name="Ayvaz T."/>
            <person name="Ross M."/>
            <person name="Santibanez J."/>
            <person name="Aqrawi P."/>
            <person name="Gross S."/>
            <person name="Joshi V."/>
            <person name="Fowler G."/>
            <person name="Nazareth L."/>
            <person name="Reid J."/>
            <person name="Worley K."/>
            <person name="Petrosino J."/>
            <person name="Highlander S."/>
            <person name="Gibbs R."/>
        </authorList>
    </citation>
    <scope>NUCLEOTIDE SEQUENCE [LARGE SCALE GENOMIC DNA]</scope>
    <source>
        <strain evidence="3 4">2681</strain>
    </source>
</reference>
<proteinExistence type="inferred from homology"/>
<dbReference type="InterPro" id="IPR036162">
    <property type="entry name" value="Resolvase-like_N_sf"/>
</dbReference>
<dbReference type="EMBL" id="AFPZ01000120">
    <property type="protein sequence ID" value="EGQ19560.1"/>
    <property type="molecule type" value="Genomic_DNA"/>
</dbReference>
<comment type="similarity">
    <text evidence="1">Belongs to the site-specific recombinase resolvase family.</text>
</comment>
<evidence type="ECO:0000256" key="1">
    <source>
        <dbReference type="ARBA" id="ARBA00009913"/>
    </source>
</evidence>
<dbReference type="InterPro" id="IPR050639">
    <property type="entry name" value="SSR_resolvase"/>
</dbReference>
<dbReference type="CDD" id="cd03768">
    <property type="entry name" value="SR_ResInv"/>
    <property type="match status" value="1"/>
</dbReference>
<dbReference type="HOGENOM" id="CLU_2453129_0_0_9"/>
<dbReference type="SUPFAM" id="SSF53041">
    <property type="entry name" value="Resolvase-like"/>
    <property type="match status" value="1"/>
</dbReference>
<protein>
    <submittedName>
        <fullName evidence="3">Resolvase family site-specific recombinase</fullName>
    </submittedName>
</protein>
<dbReference type="Gene3D" id="3.40.50.1390">
    <property type="entry name" value="Resolvase, N-terminal catalytic domain"/>
    <property type="match status" value="1"/>
</dbReference>
<evidence type="ECO:0000313" key="3">
    <source>
        <dbReference type="EMBL" id="EGQ19560.1"/>
    </source>
</evidence>
<dbReference type="eggNOG" id="COG1961">
    <property type="taxonomic scope" value="Bacteria"/>
</dbReference>
<evidence type="ECO:0000313" key="4">
    <source>
        <dbReference type="Proteomes" id="UP000005316"/>
    </source>
</evidence>
<feature type="domain" description="Resolvase/invertase-type recombinase catalytic" evidence="2">
    <location>
        <begin position="1"/>
        <end position="77"/>
    </location>
</feature>
<dbReference type="GO" id="GO:0000150">
    <property type="term" value="F:DNA strand exchange activity"/>
    <property type="evidence" value="ECO:0007669"/>
    <property type="project" value="InterPro"/>
</dbReference>
<dbReference type="PANTHER" id="PTHR30461">
    <property type="entry name" value="DNA-INVERTASE FROM LAMBDOID PROPHAGE"/>
    <property type="match status" value="1"/>
</dbReference>
<name>F9DY09_9BACL</name>
<dbReference type="Proteomes" id="UP000005316">
    <property type="component" value="Unassembled WGS sequence"/>
</dbReference>
<dbReference type="AlphaFoldDB" id="F9DY09"/>
<dbReference type="PROSITE" id="PS51736">
    <property type="entry name" value="RECOMBINASES_3"/>
    <property type="match status" value="1"/>
</dbReference>
<evidence type="ECO:0000259" key="2">
    <source>
        <dbReference type="PROSITE" id="PS51736"/>
    </source>
</evidence>
<dbReference type="PANTHER" id="PTHR30461:SF26">
    <property type="entry name" value="RESOLVASE HOMOLOG YNEB"/>
    <property type="match status" value="1"/>
</dbReference>
<dbReference type="GO" id="GO:0003677">
    <property type="term" value="F:DNA binding"/>
    <property type="evidence" value="ECO:0007669"/>
    <property type="project" value="InterPro"/>
</dbReference>
<gene>
    <name evidence="3" type="ORF">HMPREF9372_3690</name>
</gene>
<dbReference type="Pfam" id="PF00239">
    <property type="entry name" value="Resolvase"/>
    <property type="match status" value="1"/>
</dbReference>
<comment type="caution">
    <text evidence="3">The sequence shown here is derived from an EMBL/GenBank/DDBJ whole genome shotgun (WGS) entry which is preliminary data.</text>
</comment>